<reference evidence="3" key="1">
    <citation type="submission" date="2018-11" db="EMBL/GenBank/DDBJ databases">
        <authorList>
            <consortium name="Pathogen Informatics"/>
        </authorList>
    </citation>
    <scope>NUCLEOTIDE SEQUENCE [LARGE SCALE GENOMIC DNA]</scope>
</reference>
<dbReference type="AlphaFoldDB" id="A0A3P7GTU5"/>
<evidence type="ECO:0000313" key="3">
    <source>
        <dbReference type="EMBL" id="VDM43467.1"/>
    </source>
</evidence>
<accession>A0A3P7GTU5</accession>
<gene>
    <name evidence="3" type="ORF">TCNE_LOCUS12146</name>
</gene>
<evidence type="ECO:0008006" key="4">
    <source>
        <dbReference type="Google" id="ProtNLM"/>
    </source>
</evidence>
<dbReference type="PANTHER" id="PTHR12767:SF9">
    <property type="entry name" value="BCL7-LIKE"/>
    <property type="match status" value="1"/>
</dbReference>
<feature type="region of interest" description="Disordered" evidence="2">
    <location>
        <begin position="71"/>
        <end position="170"/>
    </location>
</feature>
<dbReference type="InterPro" id="IPR006804">
    <property type="entry name" value="BCL7"/>
</dbReference>
<organism evidence="3">
    <name type="scientific">Toxocara canis</name>
    <name type="common">Canine roundworm</name>
    <dbReference type="NCBI Taxonomy" id="6265"/>
    <lineage>
        <taxon>Eukaryota</taxon>
        <taxon>Metazoa</taxon>
        <taxon>Ecdysozoa</taxon>
        <taxon>Nematoda</taxon>
        <taxon>Chromadorea</taxon>
        <taxon>Rhabditida</taxon>
        <taxon>Spirurina</taxon>
        <taxon>Ascaridomorpha</taxon>
        <taxon>Ascaridoidea</taxon>
        <taxon>Toxocaridae</taxon>
        <taxon>Toxocara</taxon>
    </lineage>
</organism>
<dbReference type="PANTHER" id="PTHR12767">
    <property type="entry name" value="BCL7 RELATED"/>
    <property type="match status" value="1"/>
</dbReference>
<evidence type="ECO:0000256" key="1">
    <source>
        <dbReference type="ARBA" id="ARBA00010326"/>
    </source>
</evidence>
<proteinExistence type="inferred from homology"/>
<dbReference type="Pfam" id="PF04714">
    <property type="entry name" value="BCL_N"/>
    <property type="match status" value="1"/>
</dbReference>
<feature type="compositionally biased region" description="Polar residues" evidence="2">
    <location>
        <begin position="136"/>
        <end position="156"/>
    </location>
</feature>
<dbReference type="EMBL" id="UYWY01021133">
    <property type="protein sequence ID" value="VDM43467.1"/>
    <property type="molecule type" value="Genomic_DNA"/>
</dbReference>
<feature type="compositionally biased region" description="Polar residues" evidence="2">
    <location>
        <begin position="119"/>
        <end position="129"/>
    </location>
</feature>
<feature type="compositionally biased region" description="Polar residues" evidence="2">
    <location>
        <begin position="94"/>
        <end position="112"/>
    </location>
</feature>
<sequence>MPEITDEEGGLVKQVGLILPMYSRNQRAETRNRAKDELKRVINSVDKVRKWEKKWIILKDTQIKIFKWVPVTATANIPKPPPKPAVPDEDRSNPLASSENTRDSSTLENSDVTRVRSFANLNDDSNTGFSEGGFDSDSNQTFDPVNYHSNNGSTDFSALRRQEMTPDSSK</sequence>
<comment type="similarity">
    <text evidence="1">Belongs to the BCL7 family.</text>
</comment>
<feature type="compositionally biased region" description="Basic and acidic residues" evidence="2">
    <location>
        <begin position="158"/>
        <end position="170"/>
    </location>
</feature>
<evidence type="ECO:0000256" key="2">
    <source>
        <dbReference type="SAM" id="MobiDB-lite"/>
    </source>
</evidence>
<name>A0A3P7GTU5_TOXCA</name>
<protein>
    <recommendedName>
        <fullName evidence="4">BCL7-like protein C28H8.1</fullName>
    </recommendedName>
</protein>